<organism evidence="16 17">
    <name type="scientific">Aquila chrysaetos chrysaetos</name>
    <dbReference type="NCBI Taxonomy" id="223781"/>
    <lineage>
        <taxon>Eukaryota</taxon>
        <taxon>Metazoa</taxon>
        <taxon>Chordata</taxon>
        <taxon>Craniata</taxon>
        <taxon>Vertebrata</taxon>
        <taxon>Euteleostomi</taxon>
        <taxon>Archelosauria</taxon>
        <taxon>Archosauria</taxon>
        <taxon>Dinosauria</taxon>
        <taxon>Saurischia</taxon>
        <taxon>Theropoda</taxon>
        <taxon>Coelurosauria</taxon>
        <taxon>Aves</taxon>
        <taxon>Neognathae</taxon>
        <taxon>Neoaves</taxon>
        <taxon>Telluraves</taxon>
        <taxon>Accipitrimorphae</taxon>
        <taxon>Accipitriformes</taxon>
        <taxon>Accipitridae</taxon>
        <taxon>Accipitrinae</taxon>
        <taxon>Aquila</taxon>
    </lineage>
</organism>
<dbReference type="GO" id="GO:0032981">
    <property type="term" value="P:mitochondrial respiratory chain complex I assembly"/>
    <property type="evidence" value="ECO:0007669"/>
    <property type="project" value="Ensembl"/>
</dbReference>
<evidence type="ECO:0000256" key="4">
    <source>
        <dbReference type="ARBA" id="ARBA00022723"/>
    </source>
</evidence>
<evidence type="ECO:0000256" key="14">
    <source>
        <dbReference type="ARBA" id="ARBA00081370"/>
    </source>
</evidence>
<name>A0A663DM36_AQUCH</name>
<evidence type="ECO:0000256" key="2">
    <source>
        <dbReference type="ARBA" id="ARBA00004173"/>
    </source>
</evidence>
<evidence type="ECO:0000256" key="11">
    <source>
        <dbReference type="ARBA" id="ARBA00024036"/>
    </source>
</evidence>
<feature type="region of interest" description="Disordered" evidence="15">
    <location>
        <begin position="17"/>
        <end position="50"/>
    </location>
</feature>
<evidence type="ECO:0000256" key="7">
    <source>
        <dbReference type="ARBA" id="ARBA00022946"/>
    </source>
</evidence>
<dbReference type="PROSITE" id="PS01215">
    <property type="entry name" value="MRP"/>
    <property type="match status" value="1"/>
</dbReference>
<dbReference type="HAMAP" id="MF_02040">
    <property type="entry name" value="Mrp_NBP35"/>
    <property type="match status" value="1"/>
</dbReference>
<dbReference type="CDD" id="cd02037">
    <property type="entry name" value="Mrp_NBP35"/>
    <property type="match status" value="1"/>
</dbReference>
<dbReference type="GO" id="GO:0046872">
    <property type="term" value="F:metal ion binding"/>
    <property type="evidence" value="ECO:0007669"/>
    <property type="project" value="UniProtKB-KW"/>
</dbReference>
<dbReference type="FunFam" id="3.40.50.300:FF:000709">
    <property type="entry name" value="Iron-sulfur protein NUBPL isoform X1"/>
    <property type="match status" value="1"/>
</dbReference>
<keyword evidence="5" id="KW-0547">Nucleotide-binding</keyword>
<dbReference type="InterPro" id="IPR019591">
    <property type="entry name" value="Mrp/NBP35_ATP-bd"/>
</dbReference>
<dbReference type="InterPro" id="IPR033756">
    <property type="entry name" value="YlxH/NBP35"/>
</dbReference>
<evidence type="ECO:0000256" key="13">
    <source>
        <dbReference type="ARBA" id="ARBA00069083"/>
    </source>
</evidence>
<dbReference type="Proteomes" id="UP000472275">
    <property type="component" value="Chromosome 2"/>
</dbReference>
<dbReference type="GO" id="GO:0140663">
    <property type="term" value="F:ATP-dependent FeS chaperone activity"/>
    <property type="evidence" value="ECO:0007669"/>
    <property type="project" value="InterPro"/>
</dbReference>
<dbReference type="AlphaFoldDB" id="A0A663DM36"/>
<dbReference type="GeneTree" id="ENSGT00950000183193"/>
<evidence type="ECO:0000256" key="6">
    <source>
        <dbReference type="ARBA" id="ARBA00022840"/>
    </source>
</evidence>
<comment type="cofactor">
    <cofactor evidence="1">
        <name>[4Fe-4S] cluster</name>
        <dbReference type="ChEBI" id="CHEBI:49883"/>
    </cofactor>
</comment>
<reference evidence="16" key="2">
    <citation type="submission" date="2025-09" db="UniProtKB">
        <authorList>
            <consortium name="Ensembl"/>
        </authorList>
    </citation>
    <scope>IDENTIFICATION</scope>
</reference>
<dbReference type="InterPro" id="IPR044304">
    <property type="entry name" value="NUBPL-like"/>
</dbReference>
<dbReference type="SUPFAM" id="SSF52540">
    <property type="entry name" value="P-loop containing nucleoside triphosphate hydrolases"/>
    <property type="match status" value="1"/>
</dbReference>
<sequence>MGALAWRWALRAARLPVGGGGRAPTAPRRRPGCGPAAPFADSASSSSRDEALRDKRVRILTRGLPKQKPIEGVKQVVVLASGKGGVGKSTTAVNIALALAANDSTKEVGLLDADIYGPSIPKMMNLKGNPELTRKILEVLQTPASLKKSRSSYSDLLTACSLGVALFGTFPLGFQSRLNTRRIPQNAENLMRPLKNYGIACMSMGFLIEETAPVVWRGLMVMSAVEKLLRQVDWGQLDYLVIDMPPGTGDVQLSVSQNIPIAGAVIISTPQDVALLDARKGAEMFRKVHVPVLGLVQNMSVFQCPKCKHETHIFGADGVRDLAKTLGLDILGDIPLHVNIRETCDSGQPVVISQPQSDAAKAYLKIAMEIVRRLPVPPA</sequence>
<dbReference type="PANTHER" id="PTHR42961">
    <property type="entry name" value="IRON-SULFUR PROTEIN NUBPL"/>
    <property type="match status" value="1"/>
</dbReference>
<dbReference type="PANTHER" id="PTHR42961:SF2">
    <property type="entry name" value="IRON-SULFUR PROTEIN NUBPL"/>
    <property type="match status" value="1"/>
</dbReference>
<reference evidence="16" key="1">
    <citation type="submission" date="2025-08" db="UniProtKB">
        <authorList>
            <consortium name="Ensembl"/>
        </authorList>
    </citation>
    <scope>IDENTIFICATION</scope>
</reference>
<keyword evidence="6" id="KW-0067">ATP-binding</keyword>
<comment type="subcellular location">
    <subcellularLocation>
        <location evidence="2">Mitochondrion</location>
    </subcellularLocation>
</comment>
<keyword evidence="3" id="KW-0004">4Fe-4S</keyword>
<evidence type="ECO:0000256" key="3">
    <source>
        <dbReference type="ARBA" id="ARBA00022485"/>
    </source>
</evidence>
<keyword evidence="17" id="KW-1185">Reference proteome</keyword>
<keyword evidence="7" id="KW-0809">Transit peptide</keyword>
<protein>
    <recommendedName>
        <fullName evidence="13">Iron-sulfur cluster transfer protein NUBPL</fullName>
    </recommendedName>
    <alternativeName>
        <fullName evidence="14">Nucleotide-binding protein-like</fullName>
    </alternativeName>
</protein>
<comment type="similarity">
    <text evidence="11">Belongs to the Mrp/NBP35 ATP-binding proteins family.</text>
</comment>
<evidence type="ECO:0000256" key="9">
    <source>
        <dbReference type="ARBA" id="ARBA00023014"/>
    </source>
</evidence>
<dbReference type="Ensembl" id="ENSACCT00020000965.1">
    <property type="protein sequence ID" value="ENSACCP00020000933.1"/>
    <property type="gene ID" value="ENSACCG00020000650.1"/>
</dbReference>
<gene>
    <name evidence="16" type="primary">NUBPL</name>
</gene>
<keyword evidence="8" id="KW-0408">Iron</keyword>
<evidence type="ECO:0000256" key="1">
    <source>
        <dbReference type="ARBA" id="ARBA00001966"/>
    </source>
</evidence>
<evidence type="ECO:0000256" key="5">
    <source>
        <dbReference type="ARBA" id="ARBA00022741"/>
    </source>
</evidence>
<proteinExistence type="inferred from homology"/>
<evidence type="ECO:0000256" key="15">
    <source>
        <dbReference type="SAM" id="MobiDB-lite"/>
    </source>
</evidence>
<keyword evidence="9" id="KW-0411">Iron-sulfur</keyword>
<dbReference type="GO" id="GO:0005759">
    <property type="term" value="C:mitochondrial matrix"/>
    <property type="evidence" value="ECO:0007669"/>
    <property type="project" value="UniProtKB-ARBA"/>
</dbReference>
<keyword evidence="4" id="KW-0479">Metal-binding</keyword>
<dbReference type="GO" id="GO:0005524">
    <property type="term" value="F:ATP binding"/>
    <property type="evidence" value="ECO:0007669"/>
    <property type="project" value="UniProtKB-KW"/>
</dbReference>
<dbReference type="Gene3D" id="3.40.50.300">
    <property type="entry name" value="P-loop containing nucleotide triphosphate hydrolases"/>
    <property type="match status" value="1"/>
</dbReference>
<dbReference type="GO" id="GO:0005886">
    <property type="term" value="C:plasma membrane"/>
    <property type="evidence" value="ECO:0007669"/>
    <property type="project" value="Ensembl"/>
</dbReference>
<dbReference type="InterPro" id="IPR027417">
    <property type="entry name" value="P-loop_NTPase"/>
</dbReference>
<feature type="compositionally biased region" description="Low complexity" evidence="15">
    <location>
        <begin position="32"/>
        <end position="46"/>
    </location>
</feature>
<evidence type="ECO:0000313" key="16">
    <source>
        <dbReference type="Ensembl" id="ENSACCP00020000933.1"/>
    </source>
</evidence>
<evidence type="ECO:0000256" key="8">
    <source>
        <dbReference type="ARBA" id="ARBA00023004"/>
    </source>
</evidence>
<dbReference type="Pfam" id="PF10609">
    <property type="entry name" value="ParA"/>
    <property type="match status" value="2"/>
</dbReference>
<evidence type="ECO:0000256" key="10">
    <source>
        <dbReference type="ARBA" id="ARBA00023128"/>
    </source>
</evidence>
<evidence type="ECO:0000256" key="12">
    <source>
        <dbReference type="ARBA" id="ARBA00056637"/>
    </source>
</evidence>
<dbReference type="GO" id="GO:0016226">
    <property type="term" value="P:iron-sulfur cluster assembly"/>
    <property type="evidence" value="ECO:0007669"/>
    <property type="project" value="InterPro"/>
</dbReference>
<comment type="function">
    <text evidence="12">Iron-sulfur cluster transfer protein involved in the assembly of the mitochondrial membrane respiratory chain NADH dehydrogenase (Complex I). May deliver one or more Fe-S clusters to complex I subunits.</text>
</comment>
<keyword evidence="10" id="KW-0496">Mitochondrion</keyword>
<dbReference type="InterPro" id="IPR000808">
    <property type="entry name" value="Mrp-like_CS"/>
</dbReference>
<dbReference type="GO" id="GO:0051539">
    <property type="term" value="F:4 iron, 4 sulfur cluster binding"/>
    <property type="evidence" value="ECO:0007669"/>
    <property type="project" value="UniProtKB-KW"/>
</dbReference>
<dbReference type="InParanoid" id="A0A663DM36"/>
<evidence type="ECO:0000313" key="17">
    <source>
        <dbReference type="Proteomes" id="UP000472275"/>
    </source>
</evidence>
<accession>A0A663DM36</accession>